<gene>
    <name evidence="11" type="ORF">GCM10009750_18230</name>
</gene>
<dbReference type="Proteomes" id="UP001501746">
    <property type="component" value="Unassembled WGS sequence"/>
</dbReference>
<sequence length="518" mass="54390">MTERALPDLAGPDLARPELAGRPTGESAAIGDTAQHLHTDAEALHGARNSRVIWLLLAATFVVILNETIMGVAIPHLVVDLGITISAAQWLTTAFMLTMAVVIPITGYLLQRFTTRQLFIAAMTLFSAGTLLAALSPGFELLLGARVVQATGTAIMMPLLMTTLMELVAASDRGRFMGRVSTVISVAPAIGPTLSGVILTYLSWRFMFWFVLPIALVMLVIGIRRVENVTEPKRVPLDVFSVVLSAIGFGGLVYGLSLIGGEASGTATPTQMWISLGVGAAGILTFVLRQLWLQRRDRALLDLRTFRSGNFAISVALMVVMMASLFGTIILLPIYLQNVLHLEPLATGMLLLPGGLVMGLLGPVVGRLYDRFGPRPLLVPGAIVVSGVLWSLTMVSETTSPWLVLAAHVALSAGLAFMFTPLFTTALGSVAPNLYSHGSAVIGTVQQVAGAAGTALFVTVMTAGTLAAAPLASSPEAAQAAGIHTAFLIGAILSLTSIVGALFVRRPADTEGGPVMAH</sequence>
<reference evidence="11 12" key="1">
    <citation type="journal article" date="2019" name="Int. J. Syst. Evol. Microbiol.">
        <title>The Global Catalogue of Microorganisms (GCM) 10K type strain sequencing project: providing services to taxonomists for standard genome sequencing and annotation.</title>
        <authorList>
            <consortium name="The Broad Institute Genomics Platform"/>
            <consortium name="The Broad Institute Genome Sequencing Center for Infectious Disease"/>
            <person name="Wu L."/>
            <person name="Ma J."/>
        </authorList>
    </citation>
    <scope>NUCLEOTIDE SEQUENCE [LARGE SCALE GENOMIC DNA]</scope>
    <source>
        <strain evidence="11 12">JCM 14323</strain>
    </source>
</reference>
<evidence type="ECO:0000256" key="4">
    <source>
        <dbReference type="ARBA" id="ARBA00022475"/>
    </source>
</evidence>
<evidence type="ECO:0000256" key="8">
    <source>
        <dbReference type="SAM" id="MobiDB-lite"/>
    </source>
</evidence>
<keyword evidence="12" id="KW-1185">Reference proteome</keyword>
<dbReference type="Pfam" id="PF07690">
    <property type="entry name" value="MFS_1"/>
    <property type="match status" value="1"/>
</dbReference>
<dbReference type="InterPro" id="IPR004638">
    <property type="entry name" value="EmrB-like"/>
</dbReference>
<keyword evidence="7 9" id="KW-0472">Membrane</keyword>
<dbReference type="RefSeq" id="WP_212275411.1">
    <property type="nucleotide sequence ID" value="NZ_BAAANK010000004.1"/>
</dbReference>
<feature type="transmembrane region" description="Helical" evidence="9">
    <location>
        <begin position="313"/>
        <end position="336"/>
    </location>
</feature>
<feature type="region of interest" description="Disordered" evidence="8">
    <location>
        <begin position="1"/>
        <end position="25"/>
    </location>
</feature>
<comment type="similarity">
    <text evidence="2">Belongs to the major facilitator superfamily. EmrB family.</text>
</comment>
<evidence type="ECO:0000256" key="9">
    <source>
        <dbReference type="SAM" id="Phobius"/>
    </source>
</evidence>
<dbReference type="CDD" id="cd17503">
    <property type="entry name" value="MFS_LmrB_MDR_like"/>
    <property type="match status" value="1"/>
</dbReference>
<feature type="transmembrane region" description="Helical" evidence="9">
    <location>
        <begin position="348"/>
        <end position="365"/>
    </location>
</feature>
<feature type="transmembrane region" description="Helical" evidence="9">
    <location>
        <begin position="180"/>
        <end position="200"/>
    </location>
</feature>
<dbReference type="NCBIfam" id="TIGR00711">
    <property type="entry name" value="efflux_EmrB"/>
    <property type="match status" value="1"/>
</dbReference>
<dbReference type="EMBL" id="BAAANK010000004">
    <property type="protein sequence ID" value="GAA1834246.1"/>
    <property type="molecule type" value="Genomic_DNA"/>
</dbReference>
<comment type="caution">
    <text evidence="11">The sequence shown here is derived from an EMBL/GenBank/DDBJ whole genome shotgun (WGS) entry which is preliminary data.</text>
</comment>
<feature type="transmembrane region" description="Helical" evidence="9">
    <location>
        <begin position="52"/>
        <end position="78"/>
    </location>
</feature>
<dbReference type="InterPro" id="IPR011701">
    <property type="entry name" value="MFS"/>
</dbReference>
<keyword evidence="4" id="KW-1003">Cell membrane</keyword>
<proteinExistence type="inferred from homology"/>
<name>A0ABN2MPK6_9MICO</name>
<dbReference type="InterPro" id="IPR020846">
    <property type="entry name" value="MFS_dom"/>
</dbReference>
<feature type="transmembrane region" description="Helical" evidence="9">
    <location>
        <begin position="90"/>
        <end position="110"/>
    </location>
</feature>
<comment type="subcellular location">
    <subcellularLocation>
        <location evidence="1">Cell membrane</location>
        <topology evidence="1">Multi-pass membrane protein</topology>
    </subcellularLocation>
</comment>
<feature type="transmembrane region" description="Helical" evidence="9">
    <location>
        <begin position="206"/>
        <end position="223"/>
    </location>
</feature>
<dbReference type="Gene3D" id="1.20.1720.10">
    <property type="entry name" value="Multidrug resistance protein D"/>
    <property type="match status" value="1"/>
</dbReference>
<dbReference type="PRINTS" id="PR01036">
    <property type="entry name" value="TCRTETB"/>
</dbReference>
<dbReference type="PANTHER" id="PTHR42718">
    <property type="entry name" value="MAJOR FACILITATOR SUPERFAMILY MULTIDRUG TRANSPORTER MFSC"/>
    <property type="match status" value="1"/>
</dbReference>
<feature type="transmembrane region" description="Helical" evidence="9">
    <location>
        <begin position="448"/>
        <end position="469"/>
    </location>
</feature>
<dbReference type="Gene3D" id="1.20.1250.20">
    <property type="entry name" value="MFS general substrate transporter like domains"/>
    <property type="match status" value="1"/>
</dbReference>
<evidence type="ECO:0000256" key="6">
    <source>
        <dbReference type="ARBA" id="ARBA00022989"/>
    </source>
</evidence>
<dbReference type="PANTHER" id="PTHR42718:SF9">
    <property type="entry name" value="MAJOR FACILITATOR SUPERFAMILY MULTIDRUG TRANSPORTER MFSC"/>
    <property type="match status" value="1"/>
</dbReference>
<feature type="transmembrane region" description="Helical" evidence="9">
    <location>
        <begin position="147"/>
        <end position="168"/>
    </location>
</feature>
<evidence type="ECO:0000256" key="1">
    <source>
        <dbReference type="ARBA" id="ARBA00004651"/>
    </source>
</evidence>
<feature type="transmembrane region" description="Helical" evidence="9">
    <location>
        <begin position="402"/>
        <end position="427"/>
    </location>
</feature>
<keyword evidence="3" id="KW-0813">Transport</keyword>
<evidence type="ECO:0000313" key="11">
    <source>
        <dbReference type="EMBL" id="GAA1834246.1"/>
    </source>
</evidence>
<feature type="transmembrane region" description="Helical" evidence="9">
    <location>
        <begin position="481"/>
        <end position="504"/>
    </location>
</feature>
<feature type="transmembrane region" description="Helical" evidence="9">
    <location>
        <begin position="377"/>
        <end position="396"/>
    </location>
</feature>
<feature type="transmembrane region" description="Helical" evidence="9">
    <location>
        <begin position="235"/>
        <end position="260"/>
    </location>
</feature>
<dbReference type="InterPro" id="IPR036259">
    <property type="entry name" value="MFS_trans_sf"/>
</dbReference>
<organism evidence="11 12">
    <name type="scientific">Agromyces salentinus</name>
    <dbReference type="NCBI Taxonomy" id="269421"/>
    <lineage>
        <taxon>Bacteria</taxon>
        <taxon>Bacillati</taxon>
        <taxon>Actinomycetota</taxon>
        <taxon>Actinomycetes</taxon>
        <taxon>Micrococcales</taxon>
        <taxon>Microbacteriaceae</taxon>
        <taxon>Agromyces</taxon>
    </lineage>
</organism>
<evidence type="ECO:0000256" key="7">
    <source>
        <dbReference type="ARBA" id="ARBA00023136"/>
    </source>
</evidence>
<keyword evidence="5 9" id="KW-0812">Transmembrane</keyword>
<feature type="transmembrane region" description="Helical" evidence="9">
    <location>
        <begin position="272"/>
        <end position="292"/>
    </location>
</feature>
<evidence type="ECO:0000256" key="5">
    <source>
        <dbReference type="ARBA" id="ARBA00022692"/>
    </source>
</evidence>
<evidence type="ECO:0000259" key="10">
    <source>
        <dbReference type="PROSITE" id="PS50850"/>
    </source>
</evidence>
<feature type="transmembrane region" description="Helical" evidence="9">
    <location>
        <begin position="117"/>
        <end position="135"/>
    </location>
</feature>
<evidence type="ECO:0000313" key="12">
    <source>
        <dbReference type="Proteomes" id="UP001501746"/>
    </source>
</evidence>
<evidence type="ECO:0000256" key="3">
    <source>
        <dbReference type="ARBA" id="ARBA00022448"/>
    </source>
</evidence>
<evidence type="ECO:0000256" key="2">
    <source>
        <dbReference type="ARBA" id="ARBA00008537"/>
    </source>
</evidence>
<feature type="domain" description="Major facilitator superfamily (MFS) profile" evidence="10">
    <location>
        <begin position="52"/>
        <end position="509"/>
    </location>
</feature>
<keyword evidence="6 9" id="KW-1133">Transmembrane helix</keyword>
<dbReference type="SUPFAM" id="SSF103473">
    <property type="entry name" value="MFS general substrate transporter"/>
    <property type="match status" value="1"/>
</dbReference>
<protein>
    <submittedName>
        <fullName evidence="11">DHA2 family efflux MFS transporter permease subunit</fullName>
    </submittedName>
</protein>
<dbReference type="PROSITE" id="PS50850">
    <property type="entry name" value="MFS"/>
    <property type="match status" value="1"/>
</dbReference>
<accession>A0ABN2MPK6</accession>